<name>A0A2J7ZRE1_9CHLO</name>
<accession>A0A2J7ZRE1</accession>
<gene>
    <name evidence="1" type="ORF">TSOC_011152</name>
</gene>
<dbReference type="OrthoDB" id="530925at2759"/>
<comment type="caution">
    <text evidence="1">The sequence shown here is derived from an EMBL/GenBank/DDBJ whole genome shotgun (WGS) entry which is preliminary data.</text>
</comment>
<keyword evidence="2" id="KW-1185">Reference proteome</keyword>
<sequence length="100" mass="11182">MALNVKGSFSYLNQDVNWVRLDVNLTAKVERVNNNVARVAGKHGYDRFGGQSCPPPFMANFMITWADSYTLTFNGQVVLRLNNQKQQAILALPNAEHGVE</sequence>
<dbReference type="EMBL" id="PGGS01000590">
    <property type="protein sequence ID" value="PNH02828.1"/>
    <property type="molecule type" value="Genomic_DNA"/>
</dbReference>
<reference evidence="1 2" key="1">
    <citation type="journal article" date="2017" name="Mol. Biol. Evol.">
        <title>The 4-celled Tetrabaena socialis nuclear genome reveals the essential components for genetic control of cell number at the origin of multicellularity in the volvocine lineage.</title>
        <authorList>
            <person name="Featherston J."/>
            <person name="Arakaki Y."/>
            <person name="Hanschen E.R."/>
            <person name="Ferris P.J."/>
            <person name="Michod R.E."/>
            <person name="Olson B.J.S.C."/>
            <person name="Nozaki H."/>
            <person name="Durand P.M."/>
        </authorList>
    </citation>
    <scope>NUCLEOTIDE SEQUENCE [LARGE SCALE GENOMIC DNA]</scope>
    <source>
        <strain evidence="1 2">NIES-571</strain>
    </source>
</reference>
<dbReference type="AlphaFoldDB" id="A0A2J7ZRE1"/>
<protein>
    <submittedName>
        <fullName evidence="1">Uncharacterized protein</fullName>
    </submittedName>
</protein>
<proteinExistence type="predicted"/>
<evidence type="ECO:0000313" key="1">
    <source>
        <dbReference type="EMBL" id="PNH02828.1"/>
    </source>
</evidence>
<dbReference type="Proteomes" id="UP000236333">
    <property type="component" value="Unassembled WGS sequence"/>
</dbReference>
<evidence type="ECO:0000313" key="2">
    <source>
        <dbReference type="Proteomes" id="UP000236333"/>
    </source>
</evidence>
<organism evidence="1 2">
    <name type="scientific">Tetrabaena socialis</name>
    <dbReference type="NCBI Taxonomy" id="47790"/>
    <lineage>
        <taxon>Eukaryota</taxon>
        <taxon>Viridiplantae</taxon>
        <taxon>Chlorophyta</taxon>
        <taxon>core chlorophytes</taxon>
        <taxon>Chlorophyceae</taxon>
        <taxon>CS clade</taxon>
        <taxon>Chlamydomonadales</taxon>
        <taxon>Tetrabaenaceae</taxon>
        <taxon>Tetrabaena</taxon>
    </lineage>
</organism>